<feature type="signal peptide" evidence="2">
    <location>
        <begin position="1"/>
        <end position="18"/>
    </location>
</feature>
<comment type="caution">
    <text evidence="3">The sequence shown here is derived from an EMBL/GenBank/DDBJ whole genome shotgun (WGS) entry which is preliminary data.</text>
</comment>
<dbReference type="PROSITE" id="PS51257">
    <property type="entry name" value="PROKAR_LIPOPROTEIN"/>
    <property type="match status" value="1"/>
</dbReference>
<dbReference type="EMBL" id="JASJUT010000002">
    <property type="protein sequence ID" value="MDK2594563.1"/>
    <property type="molecule type" value="Genomic_DNA"/>
</dbReference>
<keyword evidence="4" id="KW-1185">Reference proteome</keyword>
<evidence type="ECO:0000256" key="1">
    <source>
        <dbReference type="SAM" id="MobiDB-lite"/>
    </source>
</evidence>
<accession>A0ABT7EHR7</accession>
<protein>
    <recommendedName>
        <fullName evidence="5">Lipoprotein</fullName>
    </recommendedName>
</protein>
<evidence type="ECO:0008006" key="5">
    <source>
        <dbReference type="Google" id="ProtNLM"/>
    </source>
</evidence>
<evidence type="ECO:0000256" key="2">
    <source>
        <dbReference type="SAM" id="SignalP"/>
    </source>
</evidence>
<dbReference type="RefSeq" id="WP_211009697.1">
    <property type="nucleotide sequence ID" value="NZ_JASJUT010000002.1"/>
</dbReference>
<reference evidence="3 4" key="1">
    <citation type="submission" date="2023-05" db="EMBL/GenBank/DDBJ databases">
        <title>Pseudoalteromonas ardens sp. nov., Pseudoalteromonas obscura sp. nov., and Pseudoalteromonas umbrosa sp. nov., isolated from the coral Montipora capitata.</title>
        <authorList>
            <person name="Thomas E.M."/>
            <person name="Smith E.M."/>
            <person name="Papke E."/>
            <person name="Shlafstein M.D."/>
            <person name="Oline D.K."/>
            <person name="Videau P."/>
            <person name="Saw J.H."/>
            <person name="Strangman W.K."/>
            <person name="Ushijima B."/>
        </authorList>
    </citation>
    <scope>NUCLEOTIDE SEQUENCE [LARGE SCALE GENOMIC DNA]</scope>
    <source>
        <strain evidence="3 4">P94</strain>
    </source>
</reference>
<sequence>MKVLALVMAVTLAGCASSGDTTAKKDDGYRCEQVSSLGSIIPKKRCTTSKQRKLIREESKESLRQHQRNGTLSGGGDGR</sequence>
<feature type="region of interest" description="Disordered" evidence="1">
    <location>
        <begin position="48"/>
        <end position="79"/>
    </location>
</feature>
<feature type="compositionally biased region" description="Basic and acidic residues" evidence="1">
    <location>
        <begin position="54"/>
        <end position="64"/>
    </location>
</feature>
<keyword evidence="2" id="KW-0732">Signal</keyword>
<name>A0ABT7EHR7_9GAMM</name>
<evidence type="ECO:0000313" key="4">
    <source>
        <dbReference type="Proteomes" id="UP001231915"/>
    </source>
</evidence>
<gene>
    <name evidence="3" type="ORF">QNM18_05705</name>
</gene>
<dbReference type="Proteomes" id="UP001231915">
    <property type="component" value="Unassembled WGS sequence"/>
</dbReference>
<organism evidence="3 4">
    <name type="scientific">Pseudoalteromonas obscura</name>
    <dbReference type="NCBI Taxonomy" id="3048491"/>
    <lineage>
        <taxon>Bacteria</taxon>
        <taxon>Pseudomonadati</taxon>
        <taxon>Pseudomonadota</taxon>
        <taxon>Gammaproteobacteria</taxon>
        <taxon>Alteromonadales</taxon>
        <taxon>Pseudoalteromonadaceae</taxon>
        <taxon>Pseudoalteromonas</taxon>
    </lineage>
</organism>
<proteinExistence type="predicted"/>
<feature type="chain" id="PRO_5047099082" description="Lipoprotein" evidence="2">
    <location>
        <begin position="19"/>
        <end position="79"/>
    </location>
</feature>
<evidence type="ECO:0000313" key="3">
    <source>
        <dbReference type="EMBL" id="MDK2594563.1"/>
    </source>
</evidence>